<feature type="domain" description="PRC-barrel" evidence="2">
    <location>
        <begin position="30"/>
        <end position="101"/>
    </location>
</feature>
<evidence type="ECO:0000313" key="3">
    <source>
        <dbReference type="EMBL" id="GGJ26115.1"/>
    </source>
</evidence>
<proteinExistence type="predicted"/>
<gene>
    <name evidence="3" type="ORF">GCM10011320_36950</name>
</gene>
<dbReference type="InterPro" id="IPR027275">
    <property type="entry name" value="PRC-brl_dom"/>
</dbReference>
<accession>A0A917NT03</accession>
<evidence type="ECO:0000313" key="4">
    <source>
        <dbReference type="Proteomes" id="UP000661507"/>
    </source>
</evidence>
<dbReference type="InterPro" id="IPR011033">
    <property type="entry name" value="PRC_barrel-like_sf"/>
</dbReference>
<dbReference type="Gene3D" id="2.30.30.240">
    <property type="entry name" value="PRC-barrel domain"/>
    <property type="match status" value="1"/>
</dbReference>
<sequence length="128" mass="14010">MNTINPRRDARPTAKDMTAPTTGHLIAGGKVAGTDVYSLEGEHIGSIEDVMLDKSSGRVAYAVLSFGGFLGLGTKHFPLPWEMLRYDTTLGGYVVKIDKAKLEGAPVIEAGWVDRRRMVDDYWAMPVL</sequence>
<keyword evidence="4" id="KW-1185">Reference proteome</keyword>
<protein>
    <submittedName>
        <fullName evidence="3">Photosystem reaction center subunit H</fullName>
    </submittedName>
</protein>
<feature type="compositionally biased region" description="Basic and acidic residues" evidence="1">
    <location>
        <begin position="1"/>
        <end position="14"/>
    </location>
</feature>
<name>A0A917NT03_9PROT</name>
<evidence type="ECO:0000259" key="2">
    <source>
        <dbReference type="Pfam" id="PF05239"/>
    </source>
</evidence>
<dbReference type="Pfam" id="PF05239">
    <property type="entry name" value="PRC"/>
    <property type="match status" value="1"/>
</dbReference>
<evidence type="ECO:0000256" key="1">
    <source>
        <dbReference type="SAM" id="MobiDB-lite"/>
    </source>
</evidence>
<comment type="caution">
    <text evidence="3">The sequence shown here is derived from an EMBL/GenBank/DDBJ whole genome shotgun (WGS) entry which is preliminary data.</text>
</comment>
<reference evidence="3" key="1">
    <citation type="journal article" date="2014" name="Int. J. Syst. Evol. Microbiol.">
        <title>Complete genome sequence of Corynebacterium casei LMG S-19264T (=DSM 44701T), isolated from a smear-ripened cheese.</title>
        <authorList>
            <consortium name="US DOE Joint Genome Institute (JGI-PGF)"/>
            <person name="Walter F."/>
            <person name="Albersmeier A."/>
            <person name="Kalinowski J."/>
            <person name="Ruckert C."/>
        </authorList>
    </citation>
    <scope>NUCLEOTIDE SEQUENCE</scope>
    <source>
        <strain evidence="3">CGMCC 1.3617</strain>
    </source>
</reference>
<organism evidence="3 4">
    <name type="scientific">Neoroseomonas lacus</name>
    <dbReference type="NCBI Taxonomy" id="287609"/>
    <lineage>
        <taxon>Bacteria</taxon>
        <taxon>Pseudomonadati</taxon>
        <taxon>Pseudomonadota</taxon>
        <taxon>Alphaproteobacteria</taxon>
        <taxon>Acetobacterales</taxon>
        <taxon>Acetobacteraceae</taxon>
        <taxon>Neoroseomonas</taxon>
    </lineage>
</organism>
<dbReference type="RefSeq" id="WP_229681411.1">
    <property type="nucleotide sequence ID" value="NZ_BMKW01000009.1"/>
</dbReference>
<reference evidence="3" key="2">
    <citation type="submission" date="2020-09" db="EMBL/GenBank/DDBJ databases">
        <authorList>
            <person name="Sun Q."/>
            <person name="Zhou Y."/>
        </authorList>
    </citation>
    <scope>NUCLEOTIDE SEQUENCE</scope>
    <source>
        <strain evidence="3">CGMCC 1.3617</strain>
    </source>
</reference>
<dbReference type="SUPFAM" id="SSF50346">
    <property type="entry name" value="PRC-barrel domain"/>
    <property type="match status" value="1"/>
</dbReference>
<dbReference type="Proteomes" id="UP000661507">
    <property type="component" value="Unassembled WGS sequence"/>
</dbReference>
<dbReference type="PANTHER" id="PTHR36505">
    <property type="entry name" value="BLR1072 PROTEIN"/>
    <property type="match status" value="1"/>
</dbReference>
<dbReference type="PANTHER" id="PTHR36505:SF1">
    <property type="entry name" value="BLR1072 PROTEIN"/>
    <property type="match status" value="1"/>
</dbReference>
<feature type="region of interest" description="Disordered" evidence="1">
    <location>
        <begin position="1"/>
        <end position="21"/>
    </location>
</feature>
<dbReference type="AlphaFoldDB" id="A0A917NT03"/>
<dbReference type="EMBL" id="BMKW01000009">
    <property type="protein sequence ID" value="GGJ26115.1"/>
    <property type="molecule type" value="Genomic_DNA"/>
</dbReference>